<gene>
    <name evidence="1" type="ORF">Acj133p015</name>
</gene>
<dbReference type="KEGG" id="vg:10323002"/>
<dbReference type="GeneID" id="10323002"/>
<reference evidence="1 2" key="1">
    <citation type="journal article" date="2010" name="Virol. J.">
        <title>Genomes of the T4-related bacteriophages as windows on microbial genome evolution.</title>
        <authorList>
            <person name="Petrov V.M."/>
            <person name="Ratnayaka S."/>
            <person name="Nolan J.M."/>
            <person name="Miller E.S."/>
            <person name="Karam J.D."/>
        </authorList>
    </citation>
    <scope>NUCLEOTIDE SEQUENCE [LARGE SCALE GENOMIC DNA]</scope>
    <source>
        <strain evidence="1">Acj133</strain>
    </source>
</reference>
<dbReference type="RefSeq" id="YP_004300596.1">
    <property type="nucleotide sequence ID" value="NC_015250.1"/>
</dbReference>
<dbReference type="Proteomes" id="UP000000330">
    <property type="component" value="Segment"/>
</dbReference>
<protein>
    <submittedName>
        <fullName evidence="1">Uncharacterized protein</fullName>
    </submittedName>
</protein>
<evidence type="ECO:0000313" key="1">
    <source>
        <dbReference type="EMBL" id="ADJ19362.1"/>
    </source>
</evidence>
<proteinExistence type="predicted"/>
<name>D9I5Y1_9CAUD</name>
<organism evidence="1 2">
    <name type="scientific">Acinetobacter phage 133</name>
    <dbReference type="NCBI Taxonomy" id="2919552"/>
    <lineage>
        <taxon>Viruses</taxon>
        <taxon>Duplodnaviria</taxon>
        <taxon>Heunggongvirae</taxon>
        <taxon>Uroviricota</taxon>
        <taxon>Caudoviricetes</taxon>
        <taxon>Pantevenvirales</taxon>
        <taxon>Straboviridae</taxon>
        <taxon>Tevenvirinae</taxon>
        <taxon>Centumtrigintavirus</taxon>
        <taxon>Centumtrigintavirus cv133</taxon>
        <taxon>Acinetobacter virus 133</taxon>
    </lineage>
</organism>
<accession>D9I5Y1</accession>
<keyword evidence="2" id="KW-1185">Reference proteome</keyword>
<evidence type="ECO:0000313" key="2">
    <source>
        <dbReference type="Proteomes" id="UP000000330"/>
    </source>
</evidence>
<sequence length="84" mass="9859">MRMSIRAAGKLLALVSNAAQKHQDYTYQNIANNIHHEINFTKEVGSFVKETLEVDIKFSDVDRHILTRLLHERKDVLRFPQIRE</sequence>
<dbReference type="EMBL" id="HM114315">
    <property type="protein sequence ID" value="ADJ19362.1"/>
    <property type="molecule type" value="Genomic_DNA"/>
</dbReference>